<sequence>MAEDRPDEKLPAGHQPDSETLSAWLDGELDAVAQRYVEAHLAVCPACAARIAALRGMAAGFASMREETLGYDLAGVLAGRLAEVAARRPAPRARWPWFAWLPATLGAAASLALGVGLGSALLGGAAVPAAQPALVSALRVFDPMPPGSACLGSDACYPKGMPR</sequence>
<organism evidence="3 4">
    <name type="scientific">Azospira restricta</name>
    <dbReference type="NCBI Taxonomy" id="404405"/>
    <lineage>
        <taxon>Bacteria</taxon>
        <taxon>Pseudomonadati</taxon>
        <taxon>Pseudomonadota</taxon>
        <taxon>Betaproteobacteria</taxon>
        <taxon>Rhodocyclales</taxon>
        <taxon>Rhodocyclaceae</taxon>
        <taxon>Azospira</taxon>
    </lineage>
</organism>
<accession>A0A974Y372</accession>
<proteinExistence type="predicted"/>
<gene>
    <name evidence="3" type="ORF">IWH25_18240</name>
</gene>
<dbReference type="RefSeq" id="WP_203387182.1">
    <property type="nucleotide sequence ID" value="NZ_CP064781.1"/>
</dbReference>
<dbReference type="AlphaFoldDB" id="A0A974Y372"/>
<dbReference type="InterPro" id="IPR041916">
    <property type="entry name" value="Anti_sigma_zinc_sf"/>
</dbReference>
<keyword evidence="4" id="KW-1185">Reference proteome</keyword>
<dbReference type="EMBL" id="CP064781">
    <property type="protein sequence ID" value="QRJ63651.1"/>
    <property type="molecule type" value="Genomic_DNA"/>
</dbReference>
<name>A0A974Y372_9RHOO</name>
<dbReference type="Pfam" id="PF13490">
    <property type="entry name" value="zf-HC2"/>
    <property type="match status" value="1"/>
</dbReference>
<feature type="domain" description="Putative zinc-finger" evidence="2">
    <location>
        <begin position="21"/>
        <end position="48"/>
    </location>
</feature>
<keyword evidence="1" id="KW-0812">Transmembrane</keyword>
<dbReference type="Gene3D" id="1.10.10.1320">
    <property type="entry name" value="Anti-sigma factor, zinc-finger domain"/>
    <property type="match status" value="1"/>
</dbReference>
<evidence type="ECO:0000256" key="1">
    <source>
        <dbReference type="SAM" id="Phobius"/>
    </source>
</evidence>
<reference evidence="3" key="1">
    <citation type="submission" date="2020-11" db="EMBL/GenBank/DDBJ databases">
        <title>Azospira restricta DSM 18626 genome sequence.</title>
        <authorList>
            <person name="Moe W.M."/>
        </authorList>
    </citation>
    <scope>NUCLEOTIDE SEQUENCE</scope>
    <source>
        <strain evidence="3">DSM 18626</strain>
    </source>
</reference>
<dbReference type="InterPro" id="IPR027383">
    <property type="entry name" value="Znf_put"/>
</dbReference>
<evidence type="ECO:0000313" key="3">
    <source>
        <dbReference type="EMBL" id="QRJ63651.1"/>
    </source>
</evidence>
<evidence type="ECO:0000259" key="2">
    <source>
        <dbReference type="Pfam" id="PF13490"/>
    </source>
</evidence>
<feature type="transmembrane region" description="Helical" evidence="1">
    <location>
        <begin position="97"/>
        <end position="122"/>
    </location>
</feature>
<protein>
    <submittedName>
        <fullName evidence="3">Zf-HC2 domain-containing protein</fullName>
    </submittedName>
</protein>
<dbReference type="KEGG" id="ares:IWH25_18240"/>
<keyword evidence="1" id="KW-1133">Transmembrane helix</keyword>
<dbReference type="Proteomes" id="UP000663444">
    <property type="component" value="Chromosome"/>
</dbReference>
<evidence type="ECO:0000313" key="4">
    <source>
        <dbReference type="Proteomes" id="UP000663444"/>
    </source>
</evidence>
<keyword evidence="1" id="KW-0472">Membrane</keyword>